<gene>
    <name evidence="6" type="ORF">BGP80_21785</name>
</gene>
<dbReference type="Gene3D" id="3.40.30.10">
    <property type="entry name" value="Glutaredoxin"/>
    <property type="match status" value="1"/>
</dbReference>
<dbReference type="CDD" id="cd03206">
    <property type="entry name" value="GST_C_7"/>
    <property type="match status" value="1"/>
</dbReference>
<dbReference type="Gene3D" id="1.20.1050.10">
    <property type="match status" value="1"/>
</dbReference>
<proteinExistence type="inferred from homology"/>
<comment type="caution">
    <text evidence="6">The sequence shown here is derived from an EMBL/GenBank/DDBJ whole genome shotgun (WGS) entry which is preliminary data.</text>
</comment>
<reference evidence="6 7" key="1">
    <citation type="submission" date="2016-08" db="EMBL/GenBank/DDBJ databases">
        <authorList>
            <person name="Seilhamer J.J."/>
        </authorList>
    </citation>
    <scope>NUCLEOTIDE SEQUENCE [LARGE SCALE GENOMIC DNA]</scope>
    <source>
        <strain evidence="6 7">KT-27</strain>
    </source>
</reference>
<dbReference type="SFLD" id="SFLDS00019">
    <property type="entry name" value="Glutathione_Transferase_(cytos"/>
    <property type="match status" value="1"/>
</dbReference>
<evidence type="ECO:0000259" key="5">
    <source>
        <dbReference type="PROSITE" id="PS50405"/>
    </source>
</evidence>
<dbReference type="FunFam" id="3.40.30.10:FF:000039">
    <property type="entry name" value="Glutathione S-transferase domain"/>
    <property type="match status" value="1"/>
</dbReference>
<dbReference type="SUPFAM" id="SSF52833">
    <property type="entry name" value="Thioredoxin-like"/>
    <property type="match status" value="1"/>
</dbReference>
<reference evidence="6 7" key="2">
    <citation type="submission" date="2018-03" db="EMBL/GenBank/DDBJ databases">
        <title>Draft genome of Pseudomonas putida strain KT-27.</title>
        <authorList>
            <person name="Yoshizawa S."/>
            <person name="Khan N.H."/>
            <person name="Nishimura M."/>
            <person name="Chiura H.X."/>
            <person name="Ogura Y."/>
            <person name="Hayashi T."/>
            <person name="Kogure K."/>
        </authorList>
    </citation>
    <scope>NUCLEOTIDE SEQUENCE [LARGE SCALE GENOMIC DNA]</scope>
    <source>
        <strain evidence="6 7">KT-27</strain>
    </source>
</reference>
<evidence type="ECO:0000256" key="2">
    <source>
        <dbReference type="ARBA" id="ARBA00022679"/>
    </source>
</evidence>
<dbReference type="PROSITE" id="PS50404">
    <property type="entry name" value="GST_NTER"/>
    <property type="match status" value="1"/>
</dbReference>
<comment type="similarity">
    <text evidence="1 3">Belongs to the GST superfamily.</text>
</comment>
<sequence length="209" mass="22316">MPAPIKLYNFPKSGHAHRIELMLSLLGLPTELIFVDLAKGEHKQPAFLAINPFGQVPVIDDNGTVIADSNAILVYLAKTYDQGNWLPEQPLAAAKVQRWLSVAAGPLAFGPAAARLITVFGASFNADEVIGRAHNLLAVIDQELATQPFLTGTSPTIADVANYSYIAHAPEGNVSLEPYGNVRAWLARIEALPGFVAMPRTAAGLHSAD</sequence>
<dbReference type="PANTHER" id="PTHR44051:SF2">
    <property type="entry name" value="HYPOTHETICAL GLUTATHIONE S-TRANSFERASE LIKE PROTEIN"/>
    <property type="match status" value="1"/>
</dbReference>
<dbReference type="InterPro" id="IPR004045">
    <property type="entry name" value="Glutathione_S-Trfase_N"/>
</dbReference>
<dbReference type="Pfam" id="PF00043">
    <property type="entry name" value="GST_C"/>
    <property type="match status" value="1"/>
</dbReference>
<evidence type="ECO:0000256" key="1">
    <source>
        <dbReference type="ARBA" id="ARBA00007409"/>
    </source>
</evidence>
<dbReference type="InterPro" id="IPR004046">
    <property type="entry name" value="GST_C"/>
</dbReference>
<dbReference type="CDD" id="cd03056">
    <property type="entry name" value="GST_N_4"/>
    <property type="match status" value="1"/>
</dbReference>
<dbReference type="RefSeq" id="WP_103438312.1">
    <property type="nucleotide sequence ID" value="NZ_MIND01000018.1"/>
</dbReference>
<evidence type="ECO:0000313" key="6">
    <source>
        <dbReference type="EMBL" id="POF90424.1"/>
    </source>
</evidence>
<evidence type="ECO:0000259" key="4">
    <source>
        <dbReference type="PROSITE" id="PS50404"/>
    </source>
</evidence>
<name>A0A2S3WHH9_PSEPU</name>
<feature type="domain" description="GST C-terminal" evidence="5">
    <location>
        <begin position="89"/>
        <end position="209"/>
    </location>
</feature>
<evidence type="ECO:0000256" key="3">
    <source>
        <dbReference type="RuleBase" id="RU003494"/>
    </source>
</evidence>
<protein>
    <submittedName>
        <fullName evidence="6">Glutathione S-transferase</fullName>
    </submittedName>
</protein>
<dbReference type="GO" id="GO:0016740">
    <property type="term" value="F:transferase activity"/>
    <property type="evidence" value="ECO:0007669"/>
    <property type="project" value="UniProtKB-KW"/>
</dbReference>
<dbReference type="EMBL" id="MIND01000018">
    <property type="protein sequence ID" value="POF90424.1"/>
    <property type="molecule type" value="Genomic_DNA"/>
</dbReference>
<dbReference type="InterPro" id="IPR040079">
    <property type="entry name" value="Glutathione_S-Trfase"/>
</dbReference>
<dbReference type="AlphaFoldDB" id="A0A2S3WHH9"/>
<dbReference type="InterPro" id="IPR036282">
    <property type="entry name" value="Glutathione-S-Trfase_C_sf"/>
</dbReference>
<organism evidence="6 7">
    <name type="scientific">Pseudomonas putida</name>
    <name type="common">Arthrobacter siderocapsulatus</name>
    <dbReference type="NCBI Taxonomy" id="303"/>
    <lineage>
        <taxon>Bacteria</taxon>
        <taxon>Pseudomonadati</taxon>
        <taxon>Pseudomonadota</taxon>
        <taxon>Gammaproteobacteria</taxon>
        <taxon>Pseudomonadales</taxon>
        <taxon>Pseudomonadaceae</taxon>
        <taxon>Pseudomonas</taxon>
    </lineage>
</organism>
<feature type="domain" description="GST N-terminal" evidence="4">
    <location>
        <begin position="3"/>
        <end position="84"/>
    </location>
</feature>
<dbReference type="Proteomes" id="UP000237194">
    <property type="component" value="Unassembled WGS sequence"/>
</dbReference>
<accession>A0A2S3WHH9</accession>
<keyword evidence="2 6" id="KW-0808">Transferase</keyword>
<dbReference type="PROSITE" id="PS50405">
    <property type="entry name" value="GST_CTER"/>
    <property type="match status" value="1"/>
</dbReference>
<dbReference type="InterPro" id="IPR036249">
    <property type="entry name" value="Thioredoxin-like_sf"/>
</dbReference>
<dbReference type="PANTHER" id="PTHR44051">
    <property type="entry name" value="GLUTATHIONE S-TRANSFERASE-RELATED"/>
    <property type="match status" value="1"/>
</dbReference>
<dbReference type="SFLD" id="SFLDG00358">
    <property type="entry name" value="Main_(cytGST)"/>
    <property type="match status" value="1"/>
</dbReference>
<evidence type="ECO:0000313" key="7">
    <source>
        <dbReference type="Proteomes" id="UP000237194"/>
    </source>
</evidence>
<dbReference type="SFLD" id="SFLDG01151">
    <property type="entry name" value="Main.2:_Nu-like"/>
    <property type="match status" value="1"/>
</dbReference>
<dbReference type="SUPFAM" id="SSF47616">
    <property type="entry name" value="GST C-terminal domain-like"/>
    <property type="match status" value="1"/>
</dbReference>
<dbReference type="InterPro" id="IPR010987">
    <property type="entry name" value="Glutathione-S-Trfase_C-like"/>
</dbReference>
<dbReference type="Pfam" id="PF02798">
    <property type="entry name" value="GST_N"/>
    <property type="match status" value="1"/>
</dbReference>